<reference evidence="1" key="1">
    <citation type="submission" date="2021-06" db="EMBL/GenBank/DDBJ databases">
        <authorList>
            <person name="Hodson N. C."/>
            <person name="Mongue J. A."/>
            <person name="Jaron S. K."/>
        </authorList>
    </citation>
    <scope>NUCLEOTIDE SEQUENCE</scope>
</reference>
<dbReference type="OrthoDB" id="7760980at2759"/>
<keyword evidence="2" id="KW-1185">Reference proteome</keyword>
<sequence>MDDYKAMRNAFERAFDKKHNLMKDLRDNLDKNQMD</sequence>
<organism evidence="1 2">
    <name type="scientific">Allacma fusca</name>
    <dbReference type="NCBI Taxonomy" id="39272"/>
    <lineage>
        <taxon>Eukaryota</taxon>
        <taxon>Metazoa</taxon>
        <taxon>Ecdysozoa</taxon>
        <taxon>Arthropoda</taxon>
        <taxon>Hexapoda</taxon>
        <taxon>Collembola</taxon>
        <taxon>Symphypleona</taxon>
        <taxon>Sminthuridae</taxon>
        <taxon>Allacma</taxon>
    </lineage>
</organism>
<evidence type="ECO:0000313" key="1">
    <source>
        <dbReference type="EMBL" id="CAG7827109.1"/>
    </source>
</evidence>
<name>A0A8J2L1C8_9HEXA</name>
<gene>
    <name evidence="1" type="ORF">AFUS01_LOCUS37115</name>
</gene>
<dbReference type="AlphaFoldDB" id="A0A8J2L1C8"/>
<proteinExistence type="predicted"/>
<protein>
    <submittedName>
        <fullName evidence="1">Uncharacterized protein</fullName>
    </submittedName>
</protein>
<dbReference type="Proteomes" id="UP000708208">
    <property type="component" value="Unassembled WGS sequence"/>
</dbReference>
<accession>A0A8J2L1C8</accession>
<feature type="non-terminal residue" evidence="1">
    <location>
        <position position="1"/>
    </location>
</feature>
<evidence type="ECO:0000313" key="2">
    <source>
        <dbReference type="Proteomes" id="UP000708208"/>
    </source>
</evidence>
<dbReference type="EMBL" id="CAJVCH010542303">
    <property type="protein sequence ID" value="CAG7827109.1"/>
    <property type="molecule type" value="Genomic_DNA"/>
</dbReference>
<comment type="caution">
    <text evidence="1">The sequence shown here is derived from an EMBL/GenBank/DDBJ whole genome shotgun (WGS) entry which is preliminary data.</text>
</comment>